<dbReference type="EMBL" id="JAMQAW010000063">
    <property type="protein sequence ID" value="MCM2393204.1"/>
    <property type="molecule type" value="Genomic_DNA"/>
</dbReference>
<organism evidence="2 3">
    <name type="scientific">Streptomyces albipurpureus</name>
    <dbReference type="NCBI Taxonomy" id="2897419"/>
    <lineage>
        <taxon>Bacteria</taxon>
        <taxon>Bacillati</taxon>
        <taxon>Actinomycetota</taxon>
        <taxon>Actinomycetes</taxon>
        <taxon>Kitasatosporales</taxon>
        <taxon>Streptomycetaceae</taxon>
        <taxon>Streptomyces</taxon>
    </lineage>
</organism>
<sequence length="143" mass="14889">MSDLIPGPGGPPYPARGTDAAGLDDPNRAERPSHGAPEGTADEDPALLDEQPAAAPDQTRHQRSPTEPATPSPLGVPRAPTGNESMDALLERLADADHLPASGHLEVYEDVHRGLREALTALDARSGPVSAPGPQVPSDNYRS</sequence>
<feature type="region of interest" description="Disordered" evidence="1">
    <location>
        <begin position="1"/>
        <end position="86"/>
    </location>
</feature>
<accession>A0ABT0UZ07</accession>
<evidence type="ECO:0000313" key="3">
    <source>
        <dbReference type="Proteomes" id="UP001431429"/>
    </source>
</evidence>
<keyword evidence="3" id="KW-1185">Reference proteome</keyword>
<dbReference type="Proteomes" id="UP001431429">
    <property type="component" value="Unassembled WGS sequence"/>
</dbReference>
<evidence type="ECO:0000256" key="1">
    <source>
        <dbReference type="SAM" id="MobiDB-lite"/>
    </source>
</evidence>
<comment type="caution">
    <text evidence="2">The sequence shown here is derived from an EMBL/GenBank/DDBJ whole genome shotgun (WGS) entry which is preliminary data.</text>
</comment>
<gene>
    <name evidence="2" type="ORF">NBG84_33855</name>
</gene>
<dbReference type="RefSeq" id="WP_250923504.1">
    <property type="nucleotide sequence ID" value="NZ_JAMQAW010000063.1"/>
</dbReference>
<protein>
    <submittedName>
        <fullName evidence="2">Uncharacterized protein</fullName>
    </submittedName>
</protein>
<name>A0ABT0UZ07_9ACTN</name>
<proteinExistence type="predicted"/>
<evidence type="ECO:0000313" key="2">
    <source>
        <dbReference type="EMBL" id="MCM2393204.1"/>
    </source>
</evidence>
<reference evidence="2" key="1">
    <citation type="submission" date="2022-06" db="EMBL/GenBank/DDBJ databases">
        <title>Genome public.</title>
        <authorList>
            <person name="Sun Q."/>
        </authorList>
    </citation>
    <scope>NUCLEOTIDE SEQUENCE</scope>
    <source>
        <strain evidence="2">CWNU-1</strain>
    </source>
</reference>
<feature type="region of interest" description="Disordered" evidence="1">
    <location>
        <begin position="124"/>
        <end position="143"/>
    </location>
</feature>